<proteinExistence type="predicted"/>
<dbReference type="RefSeq" id="WP_073101520.1">
    <property type="nucleotide sequence ID" value="NZ_FQXE01000001.1"/>
</dbReference>
<reference evidence="1 2" key="1">
    <citation type="submission" date="2016-11" db="EMBL/GenBank/DDBJ databases">
        <authorList>
            <person name="Jaros S."/>
            <person name="Januszkiewicz K."/>
            <person name="Wedrychowicz H."/>
        </authorList>
    </citation>
    <scope>NUCLEOTIDE SEQUENCE [LARGE SCALE GENOMIC DNA]</scope>
    <source>
        <strain evidence="1 2">CGMCC 1.10190</strain>
    </source>
</reference>
<dbReference type="Proteomes" id="UP000184226">
    <property type="component" value="Unassembled WGS sequence"/>
</dbReference>
<dbReference type="EMBL" id="FQXE01000001">
    <property type="protein sequence ID" value="SHG90095.1"/>
    <property type="molecule type" value="Genomic_DNA"/>
</dbReference>
<evidence type="ECO:0000313" key="2">
    <source>
        <dbReference type="Proteomes" id="UP000184226"/>
    </source>
</evidence>
<sequence>MNPEQIVTGVGIYTTRGGKLAFVTELAPPLESAEINCVGYVLIHDQRAVASEWHRWSLDGRCRTGDDQEYHLIERV</sequence>
<organism evidence="1 2">
    <name type="scientific">Pollutimonas bauzanensis</name>
    <dbReference type="NCBI Taxonomy" id="658167"/>
    <lineage>
        <taxon>Bacteria</taxon>
        <taxon>Pseudomonadati</taxon>
        <taxon>Pseudomonadota</taxon>
        <taxon>Betaproteobacteria</taxon>
        <taxon>Burkholderiales</taxon>
        <taxon>Alcaligenaceae</taxon>
        <taxon>Pollutimonas</taxon>
    </lineage>
</organism>
<keyword evidence="2" id="KW-1185">Reference proteome</keyword>
<dbReference type="AlphaFoldDB" id="A0A1M5NKX9"/>
<dbReference type="OrthoDB" id="8687917at2"/>
<evidence type="ECO:0000313" key="1">
    <source>
        <dbReference type="EMBL" id="SHG90095.1"/>
    </source>
</evidence>
<gene>
    <name evidence="1" type="ORF">SAMN04488135_101555</name>
</gene>
<accession>A0A1M5NKX9</accession>
<name>A0A1M5NKX9_9BURK</name>
<protein>
    <submittedName>
        <fullName evidence="1">Uncharacterized protein</fullName>
    </submittedName>
</protein>
<dbReference type="STRING" id="658167.SAMN04488135_101555"/>